<dbReference type="Proteomes" id="UP000006732">
    <property type="component" value="Chromosome"/>
</dbReference>
<dbReference type="AlphaFoldDB" id="A1AR35"/>
<feature type="transmembrane region" description="Helical" evidence="1">
    <location>
        <begin position="28"/>
        <end position="45"/>
    </location>
</feature>
<proteinExistence type="predicted"/>
<keyword evidence="1" id="KW-0472">Membrane</keyword>
<evidence type="ECO:0000313" key="2">
    <source>
        <dbReference type="EMBL" id="ABK99805.1"/>
    </source>
</evidence>
<sequence length="129" mass="14253">MKRPNPSRGGGGKRGIFPEEKMAELPKGYFLLACSVFLWVGAYWNHGRTVRSRKEVTEQRNIHDSGVHLINSSPGVIFQKTAESGIGNESIVRDSTPSQAAISTKFHTNQHVRSACTQASGLQKREEDT</sequence>
<dbReference type="HOGENOM" id="CLU_1946745_0_0_7"/>
<dbReference type="KEGG" id="ppd:Ppro_2198"/>
<accession>A1AR35</accession>
<name>A1AR35_PELPD</name>
<keyword evidence="1" id="KW-0812">Transmembrane</keyword>
<evidence type="ECO:0000313" key="3">
    <source>
        <dbReference type="Proteomes" id="UP000006732"/>
    </source>
</evidence>
<reference evidence="2 3" key="1">
    <citation type="submission" date="2006-10" db="EMBL/GenBank/DDBJ databases">
        <title>Complete sequence of chromosome of Pelobacter propionicus DSM 2379.</title>
        <authorList>
            <consortium name="US DOE Joint Genome Institute"/>
            <person name="Copeland A."/>
            <person name="Lucas S."/>
            <person name="Lapidus A."/>
            <person name="Barry K."/>
            <person name="Detter J.C."/>
            <person name="Glavina del Rio T."/>
            <person name="Hammon N."/>
            <person name="Israni S."/>
            <person name="Dalin E."/>
            <person name="Tice H."/>
            <person name="Pitluck S."/>
            <person name="Saunders E."/>
            <person name="Brettin T."/>
            <person name="Bruce D."/>
            <person name="Han C."/>
            <person name="Tapia R."/>
            <person name="Schmutz J."/>
            <person name="Larimer F."/>
            <person name="Land M."/>
            <person name="Hauser L."/>
            <person name="Kyrpides N."/>
            <person name="Kim E."/>
            <person name="Lovley D."/>
            <person name="Richardson P."/>
        </authorList>
    </citation>
    <scope>NUCLEOTIDE SEQUENCE [LARGE SCALE GENOMIC DNA]</scope>
    <source>
        <strain evidence="3">DSM 2379 / NBRC 103807 / OttBd1</strain>
    </source>
</reference>
<keyword evidence="1" id="KW-1133">Transmembrane helix</keyword>
<keyword evidence="3" id="KW-1185">Reference proteome</keyword>
<organism evidence="2 3">
    <name type="scientific">Pelobacter propionicus (strain DSM 2379 / NBRC 103807 / OttBd1)</name>
    <dbReference type="NCBI Taxonomy" id="338966"/>
    <lineage>
        <taxon>Bacteria</taxon>
        <taxon>Pseudomonadati</taxon>
        <taxon>Thermodesulfobacteriota</taxon>
        <taxon>Desulfuromonadia</taxon>
        <taxon>Desulfuromonadales</taxon>
        <taxon>Desulfuromonadaceae</taxon>
        <taxon>Pelobacter</taxon>
    </lineage>
</organism>
<gene>
    <name evidence="2" type="ordered locus">Ppro_2198</name>
</gene>
<protein>
    <submittedName>
        <fullName evidence="2">Uncharacterized protein</fullName>
    </submittedName>
</protein>
<dbReference type="EMBL" id="CP000482">
    <property type="protein sequence ID" value="ABK99805.1"/>
    <property type="molecule type" value="Genomic_DNA"/>
</dbReference>
<dbReference type="STRING" id="338966.Ppro_2198"/>
<evidence type="ECO:0000256" key="1">
    <source>
        <dbReference type="SAM" id="Phobius"/>
    </source>
</evidence>